<protein>
    <submittedName>
        <fullName evidence="1">Uncharacterized protein</fullName>
    </submittedName>
</protein>
<accession>A0A2P4PAD7</accession>
<evidence type="ECO:0000313" key="2">
    <source>
        <dbReference type="Proteomes" id="UP000018888"/>
    </source>
</evidence>
<name>A0A2P4PAD7_RHIID</name>
<feature type="non-terminal residue" evidence="1">
    <location>
        <position position="62"/>
    </location>
</feature>
<dbReference type="AlphaFoldDB" id="A0A2P4PAD7"/>
<reference evidence="1 2" key="2">
    <citation type="journal article" date="2018" name="New Phytol.">
        <title>High intraspecific genome diversity in the model arbuscular mycorrhizal symbiont Rhizophagus irregularis.</title>
        <authorList>
            <person name="Chen E.C.H."/>
            <person name="Morin E."/>
            <person name="Beaudet D."/>
            <person name="Noel J."/>
            <person name="Yildirir G."/>
            <person name="Ndikumana S."/>
            <person name="Charron P."/>
            <person name="St-Onge C."/>
            <person name="Giorgi J."/>
            <person name="Kruger M."/>
            <person name="Marton T."/>
            <person name="Ropars J."/>
            <person name="Grigoriev I.V."/>
            <person name="Hainaut M."/>
            <person name="Henrissat B."/>
            <person name="Roux C."/>
            <person name="Martin F."/>
            <person name="Corradi N."/>
        </authorList>
    </citation>
    <scope>NUCLEOTIDE SEQUENCE [LARGE SCALE GENOMIC DNA]</scope>
    <source>
        <strain evidence="1 2">DAOM 197198</strain>
    </source>
</reference>
<organism evidence="1 2">
    <name type="scientific">Rhizophagus irregularis (strain DAOM 181602 / DAOM 197198 / MUCL 43194)</name>
    <name type="common">Arbuscular mycorrhizal fungus</name>
    <name type="synonym">Glomus intraradices</name>
    <dbReference type="NCBI Taxonomy" id="747089"/>
    <lineage>
        <taxon>Eukaryota</taxon>
        <taxon>Fungi</taxon>
        <taxon>Fungi incertae sedis</taxon>
        <taxon>Mucoromycota</taxon>
        <taxon>Glomeromycotina</taxon>
        <taxon>Glomeromycetes</taxon>
        <taxon>Glomerales</taxon>
        <taxon>Glomeraceae</taxon>
        <taxon>Rhizophagus</taxon>
    </lineage>
</organism>
<sequence length="62" mass="7087">ITFSLLIVKFLLNFSFLTYFSIQFCVDFCILKSKIFNLISCCLKSVGSIINLCSCHIFDSMC</sequence>
<dbReference type="EMBL" id="AUPC02000303">
    <property type="protein sequence ID" value="POG62362.1"/>
    <property type="molecule type" value="Genomic_DNA"/>
</dbReference>
<proteinExistence type="predicted"/>
<dbReference type="Proteomes" id="UP000018888">
    <property type="component" value="Unassembled WGS sequence"/>
</dbReference>
<feature type="non-terminal residue" evidence="1">
    <location>
        <position position="1"/>
    </location>
</feature>
<keyword evidence="2" id="KW-1185">Reference proteome</keyword>
<evidence type="ECO:0000313" key="1">
    <source>
        <dbReference type="EMBL" id="POG62362.1"/>
    </source>
</evidence>
<comment type="caution">
    <text evidence="1">The sequence shown here is derived from an EMBL/GenBank/DDBJ whole genome shotgun (WGS) entry which is preliminary data.</text>
</comment>
<gene>
    <name evidence="1" type="ORF">GLOIN_2v1696862</name>
</gene>
<reference evidence="1 2" key="1">
    <citation type="journal article" date="2013" name="Proc. Natl. Acad. Sci. U.S.A.">
        <title>Genome of an arbuscular mycorrhizal fungus provides insight into the oldest plant symbiosis.</title>
        <authorList>
            <person name="Tisserant E."/>
            <person name="Malbreil M."/>
            <person name="Kuo A."/>
            <person name="Kohler A."/>
            <person name="Symeonidi A."/>
            <person name="Balestrini R."/>
            <person name="Charron P."/>
            <person name="Duensing N."/>
            <person name="Frei Dit Frey N."/>
            <person name="Gianinazzi-Pearson V."/>
            <person name="Gilbert L.B."/>
            <person name="Handa Y."/>
            <person name="Herr J.R."/>
            <person name="Hijri M."/>
            <person name="Koul R."/>
            <person name="Kawaguchi M."/>
            <person name="Krajinski F."/>
            <person name="Lammers P.J."/>
            <person name="Masclaux F.G."/>
            <person name="Murat C."/>
            <person name="Morin E."/>
            <person name="Ndikumana S."/>
            <person name="Pagni M."/>
            <person name="Petitpierre D."/>
            <person name="Requena N."/>
            <person name="Rosikiewicz P."/>
            <person name="Riley R."/>
            <person name="Saito K."/>
            <person name="San Clemente H."/>
            <person name="Shapiro H."/>
            <person name="van Tuinen D."/>
            <person name="Becard G."/>
            <person name="Bonfante P."/>
            <person name="Paszkowski U."/>
            <person name="Shachar-Hill Y.Y."/>
            <person name="Tuskan G.A."/>
            <person name="Young P.W."/>
            <person name="Sanders I.R."/>
            <person name="Henrissat B."/>
            <person name="Rensing S.A."/>
            <person name="Grigoriev I.V."/>
            <person name="Corradi N."/>
            <person name="Roux C."/>
            <person name="Martin F."/>
        </authorList>
    </citation>
    <scope>NUCLEOTIDE SEQUENCE [LARGE SCALE GENOMIC DNA]</scope>
    <source>
        <strain evidence="1 2">DAOM 197198</strain>
    </source>
</reference>